<dbReference type="AlphaFoldDB" id="Q2GU93"/>
<feature type="region of interest" description="Disordered" evidence="1">
    <location>
        <begin position="40"/>
        <end position="61"/>
    </location>
</feature>
<dbReference type="PROSITE" id="PS50181">
    <property type="entry name" value="FBOX"/>
    <property type="match status" value="1"/>
</dbReference>
<dbReference type="HOGENOM" id="CLU_504510_0_0_1"/>
<sequence>MGIFDTYCAICGCSLEGATIGSNTPSALIWRHARVARKRQERGSGEFGPETYSDEEEVEEYGDDAVDEVWYPEDEGRSYDPTLVTLESIRWLEEGYCLAVNPQAPGGPAHLSCAMSELVMHYRSSLELDYGEISGNEQTWESIAGEEVSPPGQKSPGVFLAKVSITDRPLRKFSVTSPSTTPEITNLLARCLADDRFQMRPDALKIDRKIRVQDPFAVLPAEILHNIVRFLSGDALISLRRASWAVFCMTRHNSFWKRFLKHEMAWLTELRLLDDPRPDPEPSYRALYLWLDKATAPRYGVEGPFMALANRRRIWSVCEQLAPHYFRQLQVPRQQPDYHMLQEATCRHLAMISGLSQSQSQSWDAQRTLFAYSQDEMKNKLFFFSAYWAEGYRLVGLSVVVRKQKRTFGLTDDNMPHLTRTTMGLAVGEFITAIVLTVETTDPNEPATASPYVVRMKVRGRLHPEPAKSSDNEVSSLRLFPSIH</sequence>
<dbReference type="InParanoid" id="Q2GU93"/>
<feature type="region of interest" description="Disordered" evidence="1">
    <location>
        <begin position="463"/>
        <end position="484"/>
    </location>
</feature>
<dbReference type="OrthoDB" id="4581920at2759"/>
<dbReference type="SUPFAM" id="SSF81383">
    <property type="entry name" value="F-box domain"/>
    <property type="match status" value="1"/>
</dbReference>
<dbReference type="RefSeq" id="XP_001226388.1">
    <property type="nucleotide sequence ID" value="XM_001226387.1"/>
</dbReference>
<dbReference type="eggNOG" id="ENOG502SPFR">
    <property type="taxonomic scope" value="Eukaryota"/>
</dbReference>
<feature type="compositionally biased region" description="Acidic residues" evidence="1">
    <location>
        <begin position="52"/>
        <end position="61"/>
    </location>
</feature>
<dbReference type="InterPro" id="IPR036047">
    <property type="entry name" value="F-box-like_dom_sf"/>
</dbReference>
<dbReference type="Gene3D" id="1.20.1280.50">
    <property type="match status" value="1"/>
</dbReference>
<dbReference type="GeneID" id="4395347"/>
<evidence type="ECO:0000313" key="3">
    <source>
        <dbReference type="EMBL" id="EAQ84447.1"/>
    </source>
</evidence>
<dbReference type="Proteomes" id="UP000001056">
    <property type="component" value="Unassembled WGS sequence"/>
</dbReference>
<organism evidence="3 4">
    <name type="scientific">Chaetomium globosum (strain ATCC 6205 / CBS 148.51 / DSM 1962 / NBRC 6347 / NRRL 1970)</name>
    <name type="common">Soil fungus</name>
    <dbReference type="NCBI Taxonomy" id="306901"/>
    <lineage>
        <taxon>Eukaryota</taxon>
        <taxon>Fungi</taxon>
        <taxon>Dikarya</taxon>
        <taxon>Ascomycota</taxon>
        <taxon>Pezizomycotina</taxon>
        <taxon>Sordariomycetes</taxon>
        <taxon>Sordariomycetidae</taxon>
        <taxon>Sordariales</taxon>
        <taxon>Chaetomiaceae</taxon>
        <taxon>Chaetomium</taxon>
    </lineage>
</organism>
<dbReference type="OMA" id="RAQGRYW"/>
<keyword evidence="4" id="KW-1185">Reference proteome</keyword>
<dbReference type="InterPro" id="IPR001810">
    <property type="entry name" value="F-box_dom"/>
</dbReference>
<proteinExistence type="predicted"/>
<name>Q2GU93_CHAGB</name>
<protein>
    <recommendedName>
        <fullName evidence="2">F-box domain-containing protein</fullName>
    </recommendedName>
</protein>
<dbReference type="EMBL" id="CH408034">
    <property type="protein sequence ID" value="EAQ84447.1"/>
    <property type="molecule type" value="Genomic_DNA"/>
</dbReference>
<accession>Q2GU93</accession>
<evidence type="ECO:0000313" key="4">
    <source>
        <dbReference type="Proteomes" id="UP000001056"/>
    </source>
</evidence>
<reference evidence="4" key="1">
    <citation type="journal article" date="2015" name="Genome Announc.">
        <title>Draft genome sequence of the cellulolytic fungus Chaetomium globosum.</title>
        <authorList>
            <person name="Cuomo C.A."/>
            <person name="Untereiner W.A."/>
            <person name="Ma L.-J."/>
            <person name="Grabherr M."/>
            <person name="Birren B.W."/>
        </authorList>
    </citation>
    <scope>NUCLEOTIDE SEQUENCE [LARGE SCALE GENOMIC DNA]</scope>
    <source>
        <strain evidence="4">ATCC 6205 / CBS 148.51 / DSM 1962 / NBRC 6347 / NRRL 1970</strain>
    </source>
</reference>
<evidence type="ECO:0000259" key="2">
    <source>
        <dbReference type="PROSITE" id="PS50181"/>
    </source>
</evidence>
<dbReference type="VEuPathDB" id="FungiDB:CHGG_08461"/>
<feature type="domain" description="F-box" evidence="2">
    <location>
        <begin position="213"/>
        <end position="259"/>
    </location>
</feature>
<gene>
    <name evidence="3" type="ORF">CHGG_08461</name>
</gene>
<evidence type="ECO:0000256" key="1">
    <source>
        <dbReference type="SAM" id="MobiDB-lite"/>
    </source>
</evidence>